<comment type="subcellular location">
    <subcellularLocation>
        <location evidence="1">Nucleus</location>
    </subcellularLocation>
</comment>
<dbReference type="PANTHER" id="PTHR46481">
    <property type="entry name" value="ZINC FINGER BED DOMAIN-CONTAINING PROTEIN 4"/>
    <property type="match status" value="1"/>
</dbReference>
<dbReference type="RefSeq" id="XP_065645534.1">
    <property type="nucleotide sequence ID" value="XM_065789462.1"/>
</dbReference>
<evidence type="ECO:0000256" key="2">
    <source>
        <dbReference type="ARBA" id="ARBA00022723"/>
    </source>
</evidence>
<dbReference type="GeneID" id="136076004"/>
<dbReference type="Proteomes" id="UP001652625">
    <property type="component" value="Chromosome 02"/>
</dbReference>
<keyword evidence="3" id="KW-0863">Zinc-finger</keyword>
<protein>
    <submittedName>
        <fullName evidence="7">Uncharacterized protein LOC136076004</fullName>
    </submittedName>
</protein>
<evidence type="ECO:0000256" key="5">
    <source>
        <dbReference type="ARBA" id="ARBA00023242"/>
    </source>
</evidence>
<keyword evidence="6" id="KW-1185">Reference proteome</keyword>
<evidence type="ECO:0000256" key="1">
    <source>
        <dbReference type="ARBA" id="ARBA00004123"/>
    </source>
</evidence>
<gene>
    <name evidence="7" type="primary">LOC136076004</name>
</gene>
<proteinExistence type="predicted"/>
<evidence type="ECO:0000256" key="4">
    <source>
        <dbReference type="ARBA" id="ARBA00022833"/>
    </source>
</evidence>
<accession>A0ABM4B9H5</accession>
<evidence type="ECO:0000256" key="3">
    <source>
        <dbReference type="ARBA" id="ARBA00022771"/>
    </source>
</evidence>
<dbReference type="InterPro" id="IPR052035">
    <property type="entry name" value="ZnF_BED_domain_contain"/>
</dbReference>
<organism evidence="6 7">
    <name type="scientific">Hydra vulgaris</name>
    <name type="common">Hydra</name>
    <name type="synonym">Hydra attenuata</name>
    <dbReference type="NCBI Taxonomy" id="6087"/>
    <lineage>
        <taxon>Eukaryota</taxon>
        <taxon>Metazoa</taxon>
        <taxon>Cnidaria</taxon>
        <taxon>Hydrozoa</taxon>
        <taxon>Hydroidolina</taxon>
        <taxon>Anthoathecata</taxon>
        <taxon>Aplanulata</taxon>
        <taxon>Hydridae</taxon>
        <taxon>Hydra</taxon>
    </lineage>
</organism>
<keyword evidence="4" id="KW-0862">Zinc</keyword>
<keyword evidence="2" id="KW-0479">Metal-binding</keyword>
<reference evidence="7" key="2">
    <citation type="submission" date="2025-08" db="UniProtKB">
        <authorList>
            <consortium name="RefSeq"/>
        </authorList>
    </citation>
    <scope>IDENTIFICATION</scope>
</reference>
<dbReference type="SUPFAM" id="SSF53098">
    <property type="entry name" value="Ribonuclease H-like"/>
    <property type="match status" value="1"/>
</dbReference>
<evidence type="ECO:0000313" key="6">
    <source>
        <dbReference type="Proteomes" id="UP001652625"/>
    </source>
</evidence>
<name>A0ABM4B9H5_HYDVU</name>
<sequence>MSVVLDNCSTNDAMVRILEKKLYTKHVSDGSFFHVRCSAHIVNLIVQKAIESIKYIIVKVRESVKYVKSLTLKWQQFKEVASQVQAPSNNVVLAVKTRWNSTCIILDTALKFKDAFIRLKEIDLSYTYSLNKEDKC</sequence>
<keyword evidence="5" id="KW-0539">Nucleus</keyword>
<evidence type="ECO:0000313" key="7">
    <source>
        <dbReference type="RefSeq" id="XP_065645534.1"/>
    </source>
</evidence>
<dbReference type="PANTHER" id="PTHR46481:SF10">
    <property type="entry name" value="ZINC FINGER BED DOMAIN-CONTAINING PROTEIN 39"/>
    <property type="match status" value="1"/>
</dbReference>
<dbReference type="InterPro" id="IPR012337">
    <property type="entry name" value="RNaseH-like_sf"/>
</dbReference>
<reference evidence="6" key="1">
    <citation type="submission" date="2025-05" db="UniProtKB">
        <authorList>
            <consortium name="RefSeq"/>
        </authorList>
    </citation>
    <scope>NUCLEOTIDE SEQUENCE [LARGE SCALE GENOMIC DNA]</scope>
</reference>